<keyword evidence="3" id="KW-1185">Reference proteome</keyword>
<accession>A0ABR7NFV7</accession>
<evidence type="ECO:0000313" key="2">
    <source>
        <dbReference type="EMBL" id="MBC8575281.1"/>
    </source>
</evidence>
<gene>
    <name evidence="2" type="ORF">H8717_02490</name>
</gene>
<dbReference type="EMBL" id="JACRTB010000003">
    <property type="protein sequence ID" value="MBC8575281.1"/>
    <property type="molecule type" value="Genomic_DNA"/>
</dbReference>
<feature type="region of interest" description="Disordered" evidence="1">
    <location>
        <begin position="26"/>
        <end position="49"/>
    </location>
</feature>
<dbReference type="RefSeq" id="WP_262398925.1">
    <property type="nucleotide sequence ID" value="NZ_JACRTB010000003.1"/>
</dbReference>
<name>A0ABR7NFV7_9FIRM</name>
<sequence>MKKALVMLLCAGFLLVGGCGPRTSLREAASEPGSLKSGESSLPESEPEEPDLLVADAAMYRGTITSMAEGASGLLLTLEQAKGTNFGAASIEALLPPEAVLTFPIGELEEGGYLEIYYGGPLEAQPVTVIAANLYPSAEMVNFNGVVGELRPDPEGAGTIVLFDIENGQEVVYHYAVGQTQLYLDLTQIQPGDQLNIFHRGIYTMSLPPQGSALEIRRISKPLPAAPAQPDGLELPALADGK</sequence>
<reference evidence="2 3" key="1">
    <citation type="submission" date="2020-08" db="EMBL/GenBank/DDBJ databases">
        <title>Genome public.</title>
        <authorList>
            <person name="Liu C."/>
            <person name="Sun Q."/>
        </authorList>
    </citation>
    <scope>NUCLEOTIDE SEQUENCE [LARGE SCALE GENOMIC DNA]</scope>
    <source>
        <strain evidence="2 3">BX1</strain>
    </source>
</reference>
<proteinExistence type="predicted"/>
<evidence type="ECO:0000313" key="3">
    <source>
        <dbReference type="Proteomes" id="UP000658131"/>
    </source>
</evidence>
<comment type="caution">
    <text evidence="2">The sequence shown here is derived from an EMBL/GenBank/DDBJ whole genome shotgun (WGS) entry which is preliminary data.</text>
</comment>
<protein>
    <recommendedName>
        <fullName evidence="4">Lipoprotein</fullName>
    </recommendedName>
</protein>
<evidence type="ECO:0008006" key="4">
    <source>
        <dbReference type="Google" id="ProtNLM"/>
    </source>
</evidence>
<dbReference type="PROSITE" id="PS51257">
    <property type="entry name" value="PROKAR_LIPOPROTEIN"/>
    <property type="match status" value="1"/>
</dbReference>
<evidence type="ECO:0000256" key="1">
    <source>
        <dbReference type="SAM" id="MobiDB-lite"/>
    </source>
</evidence>
<feature type="compositionally biased region" description="Low complexity" evidence="1">
    <location>
        <begin position="30"/>
        <end position="44"/>
    </location>
</feature>
<dbReference type="Proteomes" id="UP000658131">
    <property type="component" value="Unassembled WGS sequence"/>
</dbReference>
<organism evidence="2 3">
    <name type="scientific">Yanshouia hominis</name>
    <dbReference type="NCBI Taxonomy" id="2763673"/>
    <lineage>
        <taxon>Bacteria</taxon>
        <taxon>Bacillati</taxon>
        <taxon>Bacillota</taxon>
        <taxon>Clostridia</taxon>
        <taxon>Eubacteriales</taxon>
        <taxon>Oscillospiraceae</taxon>
        <taxon>Yanshouia</taxon>
    </lineage>
</organism>